<evidence type="ECO:0000313" key="2">
    <source>
        <dbReference type="Proteomes" id="UP001165092"/>
    </source>
</evidence>
<dbReference type="EMBL" id="BSQG01000003">
    <property type="protein sequence ID" value="GLU48005.1"/>
    <property type="molecule type" value="Genomic_DNA"/>
</dbReference>
<keyword evidence="2" id="KW-1185">Reference proteome</keyword>
<dbReference type="AlphaFoldDB" id="A0A9W6UJF5"/>
<name>A0A9W6UJF5_9ACTN</name>
<gene>
    <name evidence="1" type="ORF">Nans01_23560</name>
</gene>
<dbReference type="Proteomes" id="UP001165092">
    <property type="component" value="Unassembled WGS sequence"/>
</dbReference>
<comment type="caution">
    <text evidence="1">The sequence shown here is derived from an EMBL/GenBank/DDBJ whole genome shotgun (WGS) entry which is preliminary data.</text>
</comment>
<sequence>MRADGQTVLADALVRMPALAAEGDLDRIVAELPDALIGAEREGAPSWASHYLHYWAVAVRVGDRAEGAVALADAERLAHTVHAQGAGHCPPGACPTIAVLACHANADGPGHIAARAMLLAESLPHTQPGTPAFEALTLAFADMLIDDDRADEAIGYLDAQAEVVRATGVDVGLYYGFGYVRALRHLDRYDQALAVLDHLEGNGVLTWPAGPARSDAQRRVSFERARLLAWLARAGKRPVADALAALPPVEEAQAHPYLRTAWADAVEHLVALDALRNDWQLGHTLTVWACYQEEVGAHRRCLELSTAAARLAVRRGARWAAEGALHRAQRALFRVRRDDDLIGDLAEARTDTEELPAAASAVPADRLAAWLREEGAETDPETRADLLVAALAERPADTDLLNALGTTGRVLGLAEAAAQPQWSSVRADPGNTVAALGLLESLLHDDDTDGVRDLVRTLAEAAAHRMAGRVATV</sequence>
<evidence type="ECO:0000313" key="1">
    <source>
        <dbReference type="EMBL" id="GLU48005.1"/>
    </source>
</evidence>
<reference evidence="1" key="1">
    <citation type="submission" date="2023-02" db="EMBL/GenBank/DDBJ databases">
        <title>Nocardiopsis ansamitocini NBRC 112285.</title>
        <authorList>
            <person name="Ichikawa N."/>
            <person name="Sato H."/>
            <person name="Tonouchi N."/>
        </authorList>
    </citation>
    <scope>NUCLEOTIDE SEQUENCE</scope>
    <source>
        <strain evidence="1">NBRC 112285</strain>
    </source>
</reference>
<proteinExistence type="predicted"/>
<protein>
    <submittedName>
        <fullName evidence="1">Uncharacterized protein</fullName>
    </submittedName>
</protein>
<accession>A0A9W6UJF5</accession>
<organism evidence="1 2">
    <name type="scientific">Nocardiopsis ansamitocini</name>
    <dbReference type="NCBI Taxonomy" id="1670832"/>
    <lineage>
        <taxon>Bacteria</taxon>
        <taxon>Bacillati</taxon>
        <taxon>Actinomycetota</taxon>
        <taxon>Actinomycetes</taxon>
        <taxon>Streptosporangiales</taxon>
        <taxon>Nocardiopsidaceae</taxon>
        <taxon>Nocardiopsis</taxon>
    </lineage>
</organism>